<feature type="transmembrane region" description="Helical" evidence="1">
    <location>
        <begin position="120"/>
        <end position="139"/>
    </location>
</feature>
<keyword evidence="1" id="KW-0472">Membrane</keyword>
<feature type="transmembrane region" description="Helical" evidence="1">
    <location>
        <begin position="30"/>
        <end position="53"/>
    </location>
</feature>
<name>A0A6C0KFH8_9ZZZZ</name>
<proteinExistence type="predicted"/>
<feature type="transmembrane region" description="Helical" evidence="1">
    <location>
        <begin position="59"/>
        <end position="79"/>
    </location>
</feature>
<evidence type="ECO:0000256" key="1">
    <source>
        <dbReference type="SAM" id="Phobius"/>
    </source>
</evidence>
<dbReference type="EMBL" id="MN740857">
    <property type="protein sequence ID" value="QHU15440.1"/>
    <property type="molecule type" value="Genomic_DNA"/>
</dbReference>
<keyword evidence="1" id="KW-0812">Transmembrane</keyword>
<sequence>MLLLICAAKKKRPSMGCFGHSENVSQNTRLALSTVILAILKILLVLTVLTQWGARIFNIVVYIMGIFALYNLTVGVAYYGATAKMRTPFTDWMADANSSAKTPDLIKDLKKETYSCRRDATLVSMLVSASVFALVLVMARSKLWITTAA</sequence>
<dbReference type="AlphaFoldDB" id="A0A6C0KFH8"/>
<accession>A0A6C0KFH8</accession>
<evidence type="ECO:0000313" key="2">
    <source>
        <dbReference type="EMBL" id="QHU15440.1"/>
    </source>
</evidence>
<protein>
    <submittedName>
        <fullName evidence="2">Uncharacterized protein</fullName>
    </submittedName>
</protein>
<reference evidence="2" key="1">
    <citation type="journal article" date="2020" name="Nature">
        <title>Giant virus diversity and host interactions through global metagenomics.</title>
        <authorList>
            <person name="Schulz F."/>
            <person name="Roux S."/>
            <person name="Paez-Espino D."/>
            <person name="Jungbluth S."/>
            <person name="Walsh D.A."/>
            <person name="Denef V.J."/>
            <person name="McMahon K.D."/>
            <person name="Konstantinidis K.T."/>
            <person name="Eloe-Fadrosh E.A."/>
            <person name="Kyrpides N.C."/>
            <person name="Woyke T."/>
        </authorList>
    </citation>
    <scope>NUCLEOTIDE SEQUENCE</scope>
    <source>
        <strain evidence="2">GVMAG-S-1103017-68</strain>
    </source>
</reference>
<keyword evidence="1" id="KW-1133">Transmembrane helix</keyword>
<organism evidence="2">
    <name type="scientific">viral metagenome</name>
    <dbReference type="NCBI Taxonomy" id="1070528"/>
    <lineage>
        <taxon>unclassified sequences</taxon>
        <taxon>metagenomes</taxon>
        <taxon>organismal metagenomes</taxon>
    </lineage>
</organism>